<evidence type="ECO:0000313" key="4">
    <source>
        <dbReference type="EMBL" id="BAP58784.1"/>
    </source>
</evidence>
<dbReference type="Gene3D" id="1.10.287.110">
    <property type="entry name" value="DnaJ domain"/>
    <property type="match status" value="1"/>
</dbReference>
<reference evidence="5" key="1">
    <citation type="submission" date="2013-11" db="EMBL/GenBank/DDBJ databases">
        <title>Symbiont-containing voluminous jelly as an extraordinary maternal gift for overwintering insect nymphs.</title>
        <authorList>
            <person name="Kaiwa N."/>
            <person name="Hosokawa T."/>
            <person name="Nikoh N."/>
            <person name="Meng X.Y."/>
            <person name="Tanahashi M."/>
            <person name="Moriyama M."/>
            <person name="Maeda T."/>
            <person name="Yamaguchi K."/>
            <person name="Shigenobu S."/>
            <person name="Ito M."/>
            <person name="Fukatsu T."/>
        </authorList>
    </citation>
    <scope>NUCLEOTIDE SEQUENCE [LARGE SCALE GENOMIC DNA]</scope>
    <source>
        <strain evidence="5">UwTKB</strain>
    </source>
</reference>
<keyword evidence="5" id="KW-1185">Reference proteome</keyword>
<name>A0A090AM96_9ENTR</name>
<dbReference type="SMART" id="SM00271">
    <property type="entry name" value="DnaJ"/>
    <property type="match status" value="1"/>
</dbReference>
<dbReference type="HOGENOM" id="CLU_066221_1_0_6"/>
<reference evidence="4 5" key="2">
    <citation type="journal article" date="2014" name="Curr. Biol.">
        <title>Symbiont-Supplemented Maternal Investment Underpinning Host's Ecological Adaptation.</title>
        <authorList>
            <person name="Kaiwa N."/>
            <person name="Hosokawa T."/>
            <person name="Nikoh N."/>
            <person name="Tanahashi M."/>
            <person name="Moriyama M."/>
            <person name="Meng X.Y."/>
            <person name="Maeda T."/>
            <person name="Yamaguchi K."/>
            <person name="Shigenobu S."/>
            <person name="Ito M."/>
            <person name="Fukatsu T."/>
        </authorList>
    </citation>
    <scope>NUCLEOTIDE SEQUENCE [LARGE SCALE GENOMIC DNA]</scope>
    <source>
        <strain evidence="4 5">UwTKB</strain>
    </source>
</reference>
<keyword evidence="2" id="KW-0812">Transmembrane</keyword>
<dbReference type="CDD" id="cd07316">
    <property type="entry name" value="terB_like_DjlA"/>
    <property type="match status" value="1"/>
</dbReference>
<dbReference type="Gene3D" id="1.10.3680.10">
    <property type="entry name" value="TerB-like"/>
    <property type="match status" value="1"/>
</dbReference>
<dbReference type="NCBIfam" id="NF006948">
    <property type="entry name" value="PRK09430.1"/>
    <property type="match status" value="1"/>
</dbReference>
<dbReference type="CDD" id="cd06257">
    <property type="entry name" value="DnaJ"/>
    <property type="match status" value="1"/>
</dbReference>
<keyword evidence="2" id="KW-1133">Transmembrane helix</keyword>
<dbReference type="InterPro" id="IPR036869">
    <property type="entry name" value="J_dom_sf"/>
</dbReference>
<dbReference type="PRINTS" id="PR00625">
    <property type="entry name" value="JDOMAIN"/>
</dbReference>
<keyword evidence="1" id="KW-0143">Chaperone</keyword>
<dbReference type="AlphaFoldDB" id="A0A090AM96"/>
<accession>A0A090AM96</accession>
<dbReference type="SUPFAM" id="SSF46565">
    <property type="entry name" value="Chaperone J-domain"/>
    <property type="match status" value="1"/>
</dbReference>
<dbReference type="PANTHER" id="PTHR24074">
    <property type="entry name" value="CO-CHAPERONE PROTEIN DJLA"/>
    <property type="match status" value="1"/>
</dbReference>
<protein>
    <submittedName>
        <fullName evidence="4">DnaJ-like protein DjlA</fullName>
    </submittedName>
</protein>
<evidence type="ECO:0000256" key="2">
    <source>
        <dbReference type="SAM" id="Phobius"/>
    </source>
</evidence>
<keyword evidence="2" id="KW-0472">Membrane</keyword>
<evidence type="ECO:0000259" key="3">
    <source>
        <dbReference type="PROSITE" id="PS50076"/>
    </source>
</evidence>
<dbReference type="PROSITE" id="PS50076">
    <property type="entry name" value="DNAJ_2"/>
    <property type="match status" value="1"/>
</dbReference>
<proteinExistence type="predicted"/>
<sequence>MHPFGKIFGILIGSILGTGFWNIIIGFFIGYIIDKIFDHKKKKLYIDDNRYQKIFICTTFQVMGNIAKSKGYVSAKDIRIVSTCMNDMQLNKDLCIQAQQAFRYGKQNNYPLRYKLKELRQIFYKNFDIIKFFFEIQIKLAFSDEVLHPNERNILYVIAQELSTSKFQLDYLLNMIEEKNFFFYHKYHRSFQTKKNNSQSTIENAYNTLKVKKTDDNITIKRAYRKFMNKYHPDKLSSIKTSSEMLNTAKQKMQIIQKAYNIICKERNLK</sequence>
<feature type="domain" description="J" evidence="3">
    <location>
        <begin position="204"/>
        <end position="270"/>
    </location>
</feature>
<feature type="transmembrane region" description="Helical" evidence="2">
    <location>
        <begin position="6"/>
        <end position="33"/>
    </location>
</feature>
<dbReference type="OrthoDB" id="9782583at2"/>
<organism evidence="4 5">
    <name type="scientific">Candidatus Tachikawaea gelatinosa</name>
    <dbReference type="NCBI Taxonomy" id="1410383"/>
    <lineage>
        <taxon>Bacteria</taxon>
        <taxon>Pseudomonadati</taxon>
        <taxon>Pseudomonadota</taxon>
        <taxon>Gammaproteobacteria</taxon>
        <taxon>Enterobacterales</taxon>
        <taxon>Enterobacteriaceae</taxon>
        <taxon>Candidatus Tachikawaea</taxon>
    </lineage>
</organism>
<dbReference type="STRING" id="1410383.TGUWTKB_5580"/>
<dbReference type="Proteomes" id="UP000031627">
    <property type="component" value="Chromosome"/>
</dbReference>
<dbReference type="EMBL" id="AP014521">
    <property type="protein sequence ID" value="BAP58784.1"/>
    <property type="molecule type" value="Genomic_DNA"/>
</dbReference>
<dbReference type="RefSeq" id="WP_041063349.1">
    <property type="nucleotide sequence ID" value="NZ_AP014521.1"/>
</dbReference>
<dbReference type="InterPro" id="IPR001623">
    <property type="entry name" value="DnaJ_domain"/>
</dbReference>
<dbReference type="Pfam" id="PF00226">
    <property type="entry name" value="DnaJ"/>
    <property type="match status" value="1"/>
</dbReference>
<dbReference type="InterPro" id="IPR050817">
    <property type="entry name" value="DjlA_DnaK_co-chaperone"/>
</dbReference>
<gene>
    <name evidence="4" type="primary">djlA</name>
    <name evidence="4" type="ORF">TGUWTKB_5580</name>
</gene>
<dbReference type="InterPro" id="IPR029024">
    <property type="entry name" value="TerB-like"/>
</dbReference>
<evidence type="ECO:0000256" key="1">
    <source>
        <dbReference type="ARBA" id="ARBA00023186"/>
    </source>
</evidence>
<dbReference type="KEGG" id="sbw:TGUWTKB_5580"/>
<evidence type="ECO:0000313" key="5">
    <source>
        <dbReference type="Proteomes" id="UP000031627"/>
    </source>
</evidence>